<feature type="transmembrane region" description="Helical" evidence="7">
    <location>
        <begin position="87"/>
        <end position="107"/>
    </location>
</feature>
<dbReference type="Pfam" id="PF10555">
    <property type="entry name" value="MraY_sig1"/>
    <property type="match status" value="1"/>
</dbReference>
<keyword evidence="4 7" id="KW-0812">Transmembrane</keyword>
<keyword evidence="3 7" id="KW-0808">Transferase</keyword>
<comment type="similarity">
    <text evidence="2 7">Belongs to the glycosyltransferase 4 family. MraY subfamily.</text>
</comment>
<evidence type="ECO:0000256" key="2">
    <source>
        <dbReference type="ARBA" id="ARBA00005583"/>
    </source>
</evidence>
<dbReference type="PROSITE" id="PS01348">
    <property type="entry name" value="MRAY_2"/>
    <property type="match status" value="1"/>
</dbReference>
<keyword evidence="5 7" id="KW-1133">Transmembrane helix</keyword>
<keyword evidence="7" id="KW-0961">Cell wall biogenesis/degradation</keyword>
<reference evidence="10" key="1">
    <citation type="journal article" date="2019" name="Int. J. Syst. Evol. Microbiol.">
        <title>The Global Catalogue of Microorganisms (GCM) 10K type strain sequencing project: providing services to taxonomists for standard genome sequencing and annotation.</title>
        <authorList>
            <consortium name="The Broad Institute Genomics Platform"/>
            <consortium name="The Broad Institute Genome Sequencing Center for Infectious Disease"/>
            <person name="Wu L."/>
            <person name="Ma J."/>
        </authorList>
    </citation>
    <scope>NUCLEOTIDE SEQUENCE [LARGE SCALE GENOMIC DNA]</scope>
    <source>
        <strain evidence="10">IBRC-M 10908</strain>
    </source>
</reference>
<comment type="cofactor">
    <cofactor evidence="7">
        <name>Mg(2+)</name>
        <dbReference type="ChEBI" id="CHEBI:18420"/>
    </cofactor>
</comment>
<keyword evidence="7" id="KW-1003">Cell membrane</keyword>
<keyword evidence="7" id="KW-0460">Magnesium</keyword>
<dbReference type="InterPro" id="IPR003524">
    <property type="entry name" value="PNAcMuramoyl-5peptid_Trfase"/>
</dbReference>
<evidence type="ECO:0000313" key="10">
    <source>
        <dbReference type="Proteomes" id="UP001595823"/>
    </source>
</evidence>
<comment type="catalytic activity">
    <reaction evidence="7">
        <text>UDP-N-acetyl-alpha-D-muramoyl-L-alanyl-gamma-D-glutamyl-meso-2,6-diaminopimeloyl-D-alanyl-D-alanine + di-trans,octa-cis-undecaprenyl phosphate = di-trans,octa-cis-undecaprenyl diphospho-N-acetyl-alpha-D-muramoyl-L-alanyl-D-glutamyl-meso-2,6-diaminopimeloyl-D-alanyl-D-alanine + UMP</text>
        <dbReference type="Rhea" id="RHEA:28386"/>
        <dbReference type="ChEBI" id="CHEBI:57865"/>
        <dbReference type="ChEBI" id="CHEBI:60392"/>
        <dbReference type="ChEBI" id="CHEBI:61386"/>
        <dbReference type="ChEBI" id="CHEBI:61387"/>
        <dbReference type="EC" id="2.7.8.13"/>
    </reaction>
</comment>
<keyword evidence="7" id="KW-0132">Cell division</keyword>
<dbReference type="NCBIfam" id="TIGR00445">
    <property type="entry name" value="mraY"/>
    <property type="match status" value="1"/>
</dbReference>
<dbReference type="PANTHER" id="PTHR22926">
    <property type="entry name" value="PHOSPHO-N-ACETYLMURAMOYL-PENTAPEPTIDE-TRANSFERASE"/>
    <property type="match status" value="1"/>
</dbReference>
<comment type="function">
    <text evidence="7">Catalyzes the initial step of the lipid cycle reactions in the biosynthesis of the cell wall peptidoglycan: transfers peptidoglycan precursor phospho-MurNAc-pentapeptide from UDP-MurNAc-pentapeptide onto the lipid carrier undecaprenyl phosphate, yielding undecaprenyl-pyrophosphoryl-MurNAc-pentapeptide, known as lipid I.</text>
</comment>
<dbReference type="HAMAP" id="MF_00038">
    <property type="entry name" value="MraY"/>
    <property type="match status" value="1"/>
</dbReference>
<accession>A0ABV8TUR7</accession>
<feature type="transmembrane region" description="Helical" evidence="7">
    <location>
        <begin position="272"/>
        <end position="291"/>
    </location>
</feature>
<keyword evidence="10" id="KW-1185">Reference proteome</keyword>
<name>A0ABV8TUR7_9ACTN</name>
<dbReference type="CDD" id="cd06852">
    <property type="entry name" value="GT_MraY"/>
    <property type="match status" value="1"/>
</dbReference>
<keyword evidence="7" id="KW-0573">Peptidoglycan synthesis</keyword>
<evidence type="ECO:0000256" key="3">
    <source>
        <dbReference type="ARBA" id="ARBA00022679"/>
    </source>
</evidence>
<dbReference type="EC" id="2.7.8.13" evidence="7 8"/>
<comment type="subcellular location">
    <subcellularLocation>
        <location evidence="7">Cell membrane</location>
        <topology evidence="7">Multi-pass membrane protein</topology>
    </subcellularLocation>
    <subcellularLocation>
        <location evidence="1">Membrane</location>
        <topology evidence="1">Multi-pass membrane protein</topology>
    </subcellularLocation>
</comment>
<evidence type="ECO:0000256" key="4">
    <source>
        <dbReference type="ARBA" id="ARBA00022692"/>
    </source>
</evidence>
<feature type="transmembrane region" description="Helical" evidence="7">
    <location>
        <begin position="347"/>
        <end position="368"/>
    </location>
</feature>
<feature type="transmembrane region" description="Helical" evidence="7">
    <location>
        <begin position="297"/>
        <end position="320"/>
    </location>
</feature>
<gene>
    <name evidence="7 9" type="primary">mraY</name>
    <name evidence="9" type="ORF">ACFPET_04250</name>
</gene>
<feature type="transmembrane region" description="Helical" evidence="7">
    <location>
        <begin position="55"/>
        <end position="75"/>
    </location>
</feature>
<dbReference type="Proteomes" id="UP001595823">
    <property type="component" value="Unassembled WGS sequence"/>
</dbReference>
<organism evidence="9 10">
    <name type="scientific">Salininema proteolyticum</name>
    <dbReference type="NCBI Taxonomy" id="1607685"/>
    <lineage>
        <taxon>Bacteria</taxon>
        <taxon>Bacillati</taxon>
        <taxon>Actinomycetota</taxon>
        <taxon>Actinomycetes</taxon>
        <taxon>Glycomycetales</taxon>
        <taxon>Glycomycetaceae</taxon>
        <taxon>Salininema</taxon>
    </lineage>
</organism>
<evidence type="ECO:0000313" key="9">
    <source>
        <dbReference type="EMBL" id="MFC4334407.1"/>
    </source>
</evidence>
<evidence type="ECO:0000256" key="1">
    <source>
        <dbReference type="ARBA" id="ARBA00004141"/>
    </source>
</evidence>
<protein>
    <recommendedName>
        <fullName evidence="7 8">Phospho-N-acetylmuramoyl-pentapeptide-transferase</fullName>
        <ecNumber evidence="7 8">2.7.8.13</ecNumber>
    </recommendedName>
    <alternativeName>
        <fullName evidence="7">UDP-MurNAc-pentapeptide phosphotransferase</fullName>
    </alternativeName>
</protein>
<dbReference type="InterPro" id="IPR000715">
    <property type="entry name" value="Glycosyl_transferase_4"/>
</dbReference>
<evidence type="ECO:0000256" key="5">
    <source>
        <dbReference type="ARBA" id="ARBA00022989"/>
    </source>
</evidence>
<proteinExistence type="inferred from homology"/>
<comment type="pathway">
    <text evidence="7">Cell wall biogenesis; peptidoglycan biosynthesis.</text>
</comment>
<feature type="transmembrane region" description="Helical" evidence="7">
    <location>
        <begin position="245"/>
        <end position="265"/>
    </location>
</feature>
<dbReference type="Pfam" id="PF00953">
    <property type="entry name" value="Glycos_transf_4"/>
    <property type="match status" value="1"/>
</dbReference>
<feature type="transmembrane region" description="Helical" evidence="7">
    <location>
        <begin position="170"/>
        <end position="192"/>
    </location>
</feature>
<dbReference type="InterPro" id="IPR018480">
    <property type="entry name" value="PNAcMuramoyl-5peptid_Trfase_CS"/>
</dbReference>
<keyword evidence="7" id="KW-0479">Metal-binding</keyword>
<sequence>MRAVILAAFLAFTLTMVLTPLAAKLFRRLKAGQPIRSEGVQAHLAKAGTPTMGGVVFIFTACVAFLAGHGVLMMIPEADEFARPRGVTATGATLIGIFVLAGFVGFLDDWKKIRKKNSGGISGKAKIAGLSLAAAGVGSFASYYTGSLTGNDRGLTETVFSPYVSFTQDIGSLPLTQIGTVVLFVFVVNAAGNGANLTDGLDGLLTGTSIMVFGAYLLIGFWQYRHWCGNQNPTNTSFCYDVRDPVEIALVAGAVAGALFGFLWWNTSPATIFMGDSGSLALGALIAGMAFATKTIFLLPVIGALFVIETMGSMIQYTSFKLTRKRVFRMAPIHHHFELAGWSEVNVVVRFWIIAGIGVALGLGFFFADFLRAAG</sequence>
<keyword evidence="7" id="KW-0133">Cell shape</keyword>
<evidence type="ECO:0000256" key="8">
    <source>
        <dbReference type="NCBIfam" id="TIGR00445"/>
    </source>
</evidence>
<dbReference type="PANTHER" id="PTHR22926:SF5">
    <property type="entry name" value="PHOSPHO-N-ACETYLMURAMOYL-PENTAPEPTIDE-TRANSFERASE HOMOLOG"/>
    <property type="match status" value="1"/>
</dbReference>
<keyword evidence="6 7" id="KW-0472">Membrane</keyword>
<dbReference type="GO" id="GO:0016740">
    <property type="term" value="F:transferase activity"/>
    <property type="evidence" value="ECO:0007669"/>
    <property type="project" value="UniProtKB-KW"/>
</dbReference>
<evidence type="ECO:0000256" key="7">
    <source>
        <dbReference type="HAMAP-Rule" id="MF_00038"/>
    </source>
</evidence>
<comment type="caution">
    <text evidence="9">The sequence shown here is derived from an EMBL/GenBank/DDBJ whole genome shotgun (WGS) entry which is preliminary data.</text>
</comment>
<keyword evidence="7" id="KW-0131">Cell cycle</keyword>
<dbReference type="RefSeq" id="WP_380618160.1">
    <property type="nucleotide sequence ID" value="NZ_JBHSDK010000005.1"/>
</dbReference>
<feature type="transmembrane region" description="Helical" evidence="7">
    <location>
        <begin position="204"/>
        <end position="225"/>
    </location>
</feature>
<feature type="transmembrane region" description="Helical" evidence="7">
    <location>
        <begin position="6"/>
        <end position="26"/>
    </location>
</feature>
<evidence type="ECO:0000256" key="6">
    <source>
        <dbReference type="ARBA" id="ARBA00023136"/>
    </source>
</evidence>
<feature type="transmembrane region" description="Helical" evidence="7">
    <location>
        <begin position="127"/>
        <end position="145"/>
    </location>
</feature>
<dbReference type="EMBL" id="JBHSDK010000005">
    <property type="protein sequence ID" value="MFC4334407.1"/>
    <property type="molecule type" value="Genomic_DNA"/>
</dbReference>
<dbReference type="PROSITE" id="PS01347">
    <property type="entry name" value="MRAY_1"/>
    <property type="match status" value="1"/>
</dbReference>